<keyword evidence="4" id="KW-1185">Reference proteome</keyword>
<comment type="caution">
    <text evidence="3">The sequence shown here is derived from an EMBL/GenBank/DDBJ whole genome shotgun (WGS) entry which is preliminary data.</text>
</comment>
<gene>
    <name evidence="3" type="ORF">CDCA_CDCA17G4311</name>
</gene>
<sequence length="216" mass="24814">MFIASTAGWHRSGSLRPAPCPSPLPSTEHAHRPRPRSRPVQPLRWRCAWYEQSVRLTVPVPPQRAFALYSNLELMPRWSPWLRSVSVDAHDPMVSEWCLAARGFQFRWRARNTCVQPPERIAWESLSGLRNRGQVTFWPLPSAIEDAEVNRSDDTATEMELLVAFALPDWASRLLRNVDWVGAFVRGTLHADLERFREYVVQLADRERLTEGSSTA</sequence>
<dbReference type="PANTHER" id="PTHR33824:SF7">
    <property type="entry name" value="POLYKETIDE CYCLASE_DEHYDRASE AND LIPID TRANSPORT SUPERFAMILY PROTEIN"/>
    <property type="match status" value="1"/>
</dbReference>
<dbReference type="Proteomes" id="UP001301350">
    <property type="component" value="Unassembled WGS sequence"/>
</dbReference>
<evidence type="ECO:0000313" key="4">
    <source>
        <dbReference type="Proteomes" id="UP001301350"/>
    </source>
</evidence>
<evidence type="ECO:0000259" key="2">
    <source>
        <dbReference type="Pfam" id="PF03364"/>
    </source>
</evidence>
<evidence type="ECO:0000313" key="3">
    <source>
        <dbReference type="EMBL" id="KAK4538286.1"/>
    </source>
</evidence>
<dbReference type="EMBL" id="JANCYW010000017">
    <property type="protein sequence ID" value="KAK4538286.1"/>
    <property type="molecule type" value="Genomic_DNA"/>
</dbReference>
<reference evidence="3 4" key="1">
    <citation type="submission" date="2022-07" db="EMBL/GenBank/DDBJ databases">
        <title>Genome-wide signatures of adaptation to extreme environments.</title>
        <authorList>
            <person name="Cho C.H."/>
            <person name="Yoon H.S."/>
        </authorList>
    </citation>
    <scope>NUCLEOTIDE SEQUENCE [LARGE SCALE GENOMIC DNA]</scope>
    <source>
        <strain evidence="3 4">DBV 063 E5</strain>
    </source>
</reference>
<accession>A0AAV9J1X9</accession>
<feature type="region of interest" description="Disordered" evidence="1">
    <location>
        <begin position="1"/>
        <end position="38"/>
    </location>
</feature>
<dbReference type="InterPro" id="IPR005031">
    <property type="entry name" value="COQ10_START"/>
</dbReference>
<dbReference type="SUPFAM" id="SSF55961">
    <property type="entry name" value="Bet v1-like"/>
    <property type="match status" value="1"/>
</dbReference>
<feature type="domain" description="Coenzyme Q-binding protein COQ10 START" evidence="2">
    <location>
        <begin position="58"/>
        <end position="165"/>
    </location>
</feature>
<evidence type="ECO:0000256" key="1">
    <source>
        <dbReference type="SAM" id="MobiDB-lite"/>
    </source>
</evidence>
<name>A0AAV9J1X9_CYACA</name>
<organism evidence="3 4">
    <name type="scientific">Cyanidium caldarium</name>
    <name type="common">Red alga</name>
    <dbReference type="NCBI Taxonomy" id="2771"/>
    <lineage>
        <taxon>Eukaryota</taxon>
        <taxon>Rhodophyta</taxon>
        <taxon>Bangiophyceae</taxon>
        <taxon>Cyanidiales</taxon>
        <taxon>Cyanidiaceae</taxon>
        <taxon>Cyanidium</taxon>
    </lineage>
</organism>
<dbReference type="Gene3D" id="3.30.530.20">
    <property type="match status" value="1"/>
</dbReference>
<dbReference type="AlphaFoldDB" id="A0AAV9J1X9"/>
<proteinExistence type="predicted"/>
<dbReference type="Pfam" id="PF03364">
    <property type="entry name" value="Polyketide_cyc"/>
    <property type="match status" value="1"/>
</dbReference>
<dbReference type="InterPro" id="IPR023393">
    <property type="entry name" value="START-like_dom_sf"/>
</dbReference>
<dbReference type="InterPro" id="IPR047137">
    <property type="entry name" value="ORF3"/>
</dbReference>
<dbReference type="PANTHER" id="PTHR33824">
    <property type="entry name" value="POLYKETIDE CYCLASE/DEHYDRASE AND LIPID TRANSPORT SUPERFAMILY PROTEIN"/>
    <property type="match status" value="1"/>
</dbReference>
<protein>
    <recommendedName>
        <fullName evidence="2">Coenzyme Q-binding protein COQ10 START domain-containing protein</fullName>
    </recommendedName>
</protein>